<dbReference type="Proteomes" id="UP000054783">
    <property type="component" value="Unassembled WGS sequence"/>
</dbReference>
<accession>A0A0V0ZAJ5</accession>
<sequence>MALAFLPVNLVPAGFEILNVGTLGQMEALFQYFQREVASGRKNSVLQCTDLFVVDSKSACNEKQKLLRKAVCWCA</sequence>
<dbReference type="AlphaFoldDB" id="A0A0V0ZAJ5"/>
<dbReference type="EMBL" id="JYDQ01000277">
    <property type="protein sequence ID" value="KRY09368.1"/>
    <property type="molecule type" value="Genomic_DNA"/>
</dbReference>
<evidence type="ECO:0000313" key="2">
    <source>
        <dbReference type="Proteomes" id="UP000054783"/>
    </source>
</evidence>
<gene>
    <name evidence="1" type="ORF">T12_2611</name>
</gene>
<reference evidence="1 2" key="1">
    <citation type="submission" date="2015-01" db="EMBL/GenBank/DDBJ databases">
        <title>Evolution of Trichinella species and genotypes.</title>
        <authorList>
            <person name="Korhonen P.K."/>
            <person name="Edoardo P."/>
            <person name="Giuseppe L.R."/>
            <person name="Gasser R.B."/>
        </authorList>
    </citation>
    <scope>NUCLEOTIDE SEQUENCE [LARGE SCALE GENOMIC DNA]</scope>
    <source>
        <strain evidence="1">ISS2496</strain>
    </source>
</reference>
<comment type="caution">
    <text evidence="1">The sequence shown here is derived from an EMBL/GenBank/DDBJ whole genome shotgun (WGS) entry which is preliminary data.</text>
</comment>
<protein>
    <submittedName>
        <fullName evidence="1">Uncharacterized protein</fullName>
    </submittedName>
</protein>
<organism evidence="1 2">
    <name type="scientific">Trichinella patagoniensis</name>
    <dbReference type="NCBI Taxonomy" id="990121"/>
    <lineage>
        <taxon>Eukaryota</taxon>
        <taxon>Metazoa</taxon>
        <taxon>Ecdysozoa</taxon>
        <taxon>Nematoda</taxon>
        <taxon>Enoplea</taxon>
        <taxon>Dorylaimia</taxon>
        <taxon>Trichinellida</taxon>
        <taxon>Trichinellidae</taxon>
        <taxon>Trichinella</taxon>
    </lineage>
</organism>
<proteinExistence type="predicted"/>
<evidence type="ECO:0000313" key="1">
    <source>
        <dbReference type="EMBL" id="KRY09368.1"/>
    </source>
</evidence>
<keyword evidence="2" id="KW-1185">Reference proteome</keyword>
<name>A0A0V0ZAJ5_9BILA</name>
<dbReference type="OrthoDB" id="5844348at2759"/>